<feature type="non-terminal residue" evidence="1">
    <location>
        <position position="61"/>
    </location>
</feature>
<organism evidence="1 2">
    <name type="scientific">Ophiocordyceps polyrhachis-furcata BCC 54312</name>
    <dbReference type="NCBI Taxonomy" id="1330021"/>
    <lineage>
        <taxon>Eukaryota</taxon>
        <taxon>Fungi</taxon>
        <taxon>Dikarya</taxon>
        <taxon>Ascomycota</taxon>
        <taxon>Pezizomycotina</taxon>
        <taxon>Sordariomycetes</taxon>
        <taxon>Hypocreomycetidae</taxon>
        <taxon>Hypocreales</taxon>
        <taxon>Ophiocordycipitaceae</taxon>
        <taxon>Ophiocordyceps</taxon>
    </lineage>
</organism>
<gene>
    <name evidence="1" type="ORF">L249_6873</name>
</gene>
<evidence type="ECO:0000313" key="2">
    <source>
        <dbReference type="Proteomes" id="UP000253664"/>
    </source>
</evidence>
<accession>A0A367LJF4</accession>
<reference evidence="1 2" key="1">
    <citation type="journal article" date="2015" name="BMC Genomics">
        <title>Insights from the genome of Ophiocordyceps polyrhachis-furcata to pathogenicity and host specificity in insect fungi.</title>
        <authorList>
            <person name="Wichadakul D."/>
            <person name="Kobmoo N."/>
            <person name="Ingsriswang S."/>
            <person name="Tangphatsornruang S."/>
            <person name="Chantasingh D."/>
            <person name="Luangsa-ard J.J."/>
            <person name="Eurwilaichitr L."/>
        </authorList>
    </citation>
    <scope>NUCLEOTIDE SEQUENCE [LARGE SCALE GENOMIC DNA]</scope>
    <source>
        <strain evidence="1 2">BCC 54312</strain>
    </source>
</reference>
<dbReference type="Proteomes" id="UP000253664">
    <property type="component" value="Unassembled WGS sequence"/>
</dbReference>
<proteinExistence type="predicted"/>
<protein>
    <submittedName>
        <fullName evidence="1">Uncharacterized protein</fullName>
    </submittedName>
</protein>
<dbReference type="AlphaFoldDB" id="A0A367LJF4"/>
<name>A0A367LJF4_9HYPO</name>
<keyword evidence="2" id="KW-1185">Reference proteome</keyword>
<sequence>MHFPLFFFFPNSLFLYPFGDVIKIQKKEQNKTWDFHLHDALSLVHGRRFVPSSSRRLMSRI</sequence>
<evidence type="ECO:0000313" key="1">
    <source>
        <dbReference type="EMBL" id="RCI14558.1"/>
    </source>
</evidence>
<dbReference type="EMBL" id="LKCN02000003">
    <property type="protein sequence ID" value="RCI14558.1"/>
    <property type="molecule type" value="Genomic_DNA"/>
</dbReference>
<comment type="caution">
    <text evidence="1">The sequence shown here is derived from an EMBL/GenBank/DDBJ whole genome shotgun (WGS) entry which is preliminary data.</text>
</comment>